<dbReference type="SMART" id="SM00014">
    <property type="entry name" value="acidPPc"/>
    <property type="match status" value="1"/>
</dbReference>
<evidence type="ECO:0000313" key="10">
    <source>
        <dbReference type="Proteomes" id="UP001338137"/>
    </source>
</evidence>
<dbReference type="SUPFAM" id="SSF48317">
    <property type="entry name" value="Acid phosphatase/Vanadium-dependent haloperoxidase"/>
    <property type="match status" value="1"/>
</dbReference>
<dbReference type="InterPro" id="IPR000326">
    <property type="entry name" value="PAP2/HPO"/>
</dbReference>
<feature type="domain" description="Phosphatidic acid phosphatase type 2/haloperoxidase" evidence="8">
    <location>
        <begin position="70"/>
        <end position="177"/>
    </location>
</feature>
<comment type="caution">
    <text evidence="9">The sequence shown here is derived from an EMBL/GenBank/DDBJ whole genome shotgun (WGS) entry which is preliminary data.</text>
</comment>
<evidence type="ECO:0000256" key="5">
    <source>
        <dbReference type="ARBA" id="ARBA00022989"/>
    </source>
</evidence>
<evidence type="ECO:0000256" key="3">
    <source>
        <dbReference type="ARBA" id="ARBA00022692"/>
    </source>
</evidence>
<evidence type="ECO:0000313" key="9">
    <source>
        <dbReference type="EMBL" id="MEC0226404.1"/>
    </source>
</evidence>
<dbReference type="PANTHER" id="PTHR14969:SF62">
    <property type="entry name" value="DECAPRENYLPHOSPHORYL-5-PHOSPHORIBOSE PHOSPHATASE RV3807C-RELATED"/>
    <property type="match status" value="1"/>
</dbReference>
<keyword evidence="6 7" id="KW-0472">Membrane</keyword>
<feature type="transmembrane region" description="Helical" evidence="7">
    <location>
        <begin position="40"/>
        <end position="62"/>
    </location>
</feature>
<evidence type="ECO:0000256" key="7">
    <source>
        <dbReference type="SAM" id="Phobius"/>
    </source>
</evidence>
<evidence type="ECO:0000256" key="1">
    <source>
        <dbReference type="ARBA" id="ARBA00004651"/>
    </source>
</evidence>
<feature type="transmembrane region" description="Helical" evidence="7">
    <location>
        <begin position="120"/>
        <end position="146"/>
    </location>
</feature>
<evidence type="ECO:0000256" key="6">
    <source>
        <dbReference type="ARBA" id="ARBA00023136"/>
    </source>
</evidence>
<feature type="transmembrane region" description="Helical" evidence="7">
    <location>
        <begin position="158"/>
        <end position="179"/>
    </location>
</feature>
<keyword evidence="10" id="KW-1185">Reference proteome</keyword>
<feature type="transmembrane region" description="Helical" evidence="7">
    <location>
        <begin position="68"/>
        <end position="86"/>
    </location>
</feature>
<proteinExistence type="predicted"/>
<reference evidence="9 10" key="1">
    <citation type="submission" date="2023-03" db="EMBL/GenBank/DDBJ databases">
        <title>Bacillus Genome Sequencing.</title>
        <authorList>
            <person name="Dunlap C."/>
        </authorList>
    </citation>
    <scope>NUCLEOTIDE SEQUENCE [LARGE SCALE GENOMIC DNA]</scope>
    <source>
        <strain evidence="9 10">BD-533</strain>
    </source>
</reference>
<dbReference type="Pfam" id="PF01569">
    <property type="entry name" value="PAP2"/>
    <property type="match status" value="1"/>
</dbReference>
<evidence type="ECO:0000256" key="4">
    <source>
        <dbReference type="ARBA" id="ARBA00022801"/>
    </source>
</evidence>
<organism evidence="9 10">
    <name type="scientific">Paenibacillus alba</name>
    <dbReference type="NCBI Taxonomy" id="1197127"/>
    <lineage>
        <taxon>Bacteria</taxon>
        <taxon>Bacillati</taxon>
        <taxon>Bacillota</taxon>
        <taxon>Bacilli</taxon>
        <taxon>Bacillales</taxon>
        <taxon>Paenibacillaceae</taxon>
        <taxon>Paenibacillus</taxon>
    </lineage>
</organism>
<comment type="subcellular location">
    <subcellularLocation>
        <location evidence="1">Cell membrane</location>
        <topology evidence="1">Multi-pass membrane protein</topology>
    </subcellularLocation>
</comment>
<dbReference type="EMBL" id="JARLKY010000010">
    <property type="protein sequence ID" value="MEC0226404.1"/>
    <property type="molecule type" value="Genomic_DNA"/>
</dbReference>
<dbReference type="InterPro" id="IPR036938">
    <property type="entry name" value="PAP2/HPO_sf"/>
</dbReference>
<keyword evidence="3 7" id="KW-0812">Transmembrane</keyword>
<evidence type="ECO:0000259" key="8">
    <source>
        <dbReference type="SMART" id="SM00014"/>
    </source>
</evidence>
<dbReference type="PANTHER" id="PTHR14969">
    <property type="entry name" value="SPHINGOSINE-1-PHOSPHATE PHOSPHOHYDROLASE"/>
    <property type="match status" value="1"/>
</dbReference>
<accession>A0ABU6G0U3</accession>
<name>A0ABU6G0U3_9BACL</name>
<dbReference type="Gene3D" id="1.20.144.10">
    <property type="entry name" value="Phosphatidic acid phosphatase type 2/haloperoxidase"/>
    <property type="match status" value="1"/>
</dbReference>
<sequence>MEVVVIKSSYWQRLHNHEKRMFFWCNHVISHTFLDRTFGLLTHMGGAMFTIIGSLSIALLTSGLWRSAGWQSFAALSASHLVAALIKKKVQRIRPYLALPHTKVGRNPLKDHSFPSGHTTAIFAVITPFLFISGWLSLTVIPLALMVGLSRIYLGLHYPSDCIAGCLLGTGSALFIVILSR</sequence>
<dbReference type="Proteomes" id="UP001338137">
    <property type="component" value="Unassembled WGS sequence"/>
</dbReference>
<gene>
    <name evidence="9" type="ORF">P4I72_04660</name>
</gene>
<keyword evidence="4" id="KW-0378">Hydrolase</keyword>
<keyword evidence="2" id="KW-1003">Cell membrane</keyword>
<evidence type="ECO:0000256" key="2">
    <source>
        <dbReference type="ARBA" id="ARBA00022475"/>
    </source>
</evidence>
<protein>
    <submittedName>
        <fullName evidence="9">Phosphatase PAP2 family protein</fullName>
    </submittedName>
</protein>
<keyword evidence="5 7" id="KW-1133">Transmembrane helix</keyword>